<comment type="caution">
    <text evidence="17">The sequence shown here is derived from an EMBL/GenBank/DDBJ whole genome shotgun (WGS) entry which is preliminary data.</text>
</comment>
<dbReference type="EC" id="6.5.1.2" evidence="2 15"/>
<dbReference type="SUPFAM" id="SSF50249">
    <property type="entry name" value="Nucleic acid-binding proteins"/>
    <property type="match status" value="1"/>
</dbReference>
<comment type="function">
    <text evidence="1 15">DNA ligase that catalyzes the formation of phosphodiester linkages between 5'-phosphoryl and 3'-hydroxyl groups in double-stranded DNA using NAD as a coenzyme and as the energy source for the reaction. It is essential for DNA replication and repair of damaged DNA.</text>
</comment>
<dbReference type="Gene3D" id="1.10.287.610">
    <property type="entry name" value="Helix hairpin bin"/>
    <property type="match status" value="1"/>
</dbReference>
<dbReference type="GO" id="GO:0006260">
    <property type="term" value="P:DNA replication"/>
    <property type="evidence" value="ECO:0007669"/>
    <property type="project" value="UniProtKB-KW"/>
</dbReference>
<keyword evidence="4 15" id="KW-0436">Ligase</keyword>
<feature type="active site" description="N6-AMP-lysine intermediate" evidence="15">
    <location>
        <position position="115"/>
    </location>
</feature>
<dbReference type="Gene3D" id="6.20.10.30">
    <property type="match status" value="1"/>
</dbReference>
<proteinExistence type="inferred from homology"/>
<dbReference type="InterPro" id="IPR018239">
    <property type="entry name" value="DNA_ligase_AS"/>
</dbReference>
<evidence type="ECO:0000313" key="17">
    <source>
        <dbReference type="EMBL" id="THF78114.1"/>
    </source>
</evidence>
<dbReference type="FunFam" id="6.20.10.30:FF:000002">
    <property type="entry name" value="DNA ligase"/>
    <property type="match status" value="1"/>
</dbReference>
<dbReference type="InterPro" id="IPR012340">
    <property type="entry name" value="NA-bd_OB-fold"/>
</dbReference>
<dbReference type="FunFam" id="1.10.150.20:FF:000006">
    <property type="entry name" value="DNA ligase"/>
    <property type="match status" value="1"/>
</dbReference>
<evidence type="ECO:0000256" key="3">
    <source>
        <dbReference type="ARBA" id="ARBA00013308"/>
    </source>
</evidence>
<feature type="binding site" evidence="15">
    <location>
        <begin position="34"/>
        <end position="38"/>
    </location>
    <ligand>
        <name>NAD(+)</name>
        <dbReference type="ChEBI" id="CHEBI:57540"/>
    </ligand>
</feature>
<feature type="binding site" evidence="15">
    <location>
        <position position="170"/>
    </location>
    <ligand>
        <name>NAD(+)</name>
        <dbReference type="ChEBI" id="CHEBI:57540"/>
    </ligand>
</feature>
<feature type="binding site" evidence="15">
    <location>
        <begin position="83"/>
        <end position="84"/>
    </location>
    <ligand>
        <name>NAD(+)</name>
        <dbReference type="ChEBI" id="CHEBI:57540"/>
    </ligand>
</feature>
<comment type="catalytic activity">
    <reaction evidence="13 15 16">
        <text>NAD(+) + (deoxyribonucleotide)n-3'-hydroxyl + 5'-phospho-(deoxyribonucleotide)m = (deoxyribonucleotide)n+m + AMP + beta-nicotinamide D-nucleotide.</text>
        <dbReference type="EC" id="6.5.1.2"/>
    </reaction>
</comment>
<dbReference type="GO" id="GO:0003911">
    <property type="term" value="F:DNA ligase (NAD+) activity"/>
    <property type="evidence" value="ECO:0007669"/>
    <property type="project" value="UniProtKB-UniRule"/>
</dbReference>
<organism evidence="17 18">
    <name type="scientific">Metabacillus sediminilitoris</name>
    <dbReference type="NCBI Taxonomy" id="2567941"/>
    <lineage>
        <taxon>Bacteria</taxon>
        <taxon>Bacillati</taxon>
        <taxon>Bacillota</taxon>
        <taxon>Bacilli</taxon>
        <taxon>Bacillales</taxon>
        <taxon>Bacillaceae</taxon>
        <taxon>Metabacillus</taxon>
    </lineage>
</organism>
<dbReference type="Pfam" id="PF03119">
    <property type="entry name" value="DNA_ligase_ZBD"/>
    <property type="match status" value="1"/>
</dbReference>
<feature type="binding site" evidence="15">
    <location>
        <position position="113"/>
    </location>
    <ligand>
        <name>NAD(+)</name>
        <dbReference type="ChEBI" id="CHEBI:57540"/>
    </ligand>
</feature>
<dbReference type="InterPro" id="IPR004150">
    <property type="entry name" value="NAD_DNA_ligase_OB"/>
</dbReference>
<dbReference type="Pfam" id="PF12826">
    <property type="entry name" value="HHH_2"/>
    <property type="match status" value="1"/>
</dbReference>
<dbReference type="Pfam" id="PF03120">
    <property type="entry name" value="OB_DNA_ligase"/>
    <property type="match status" value="1"/>
</dbReference>
<evidence type="ECO:0000256" key="6">
    <source>
        <dbReference type="ARBA" id="ARBA00022723"/>
    </source>
</evidence>
<dbReference type="SUPFAM" id="SSF52113">
    <property type="entry name" value="BRCT domain"/>
    <property type="match status" value="1"/>
</dbReference>
<dbReference type="Pfam" id="PF14520">
    <property type="entry name" value="HHH_5"/>
    <property type="match status" value="1"/>
</dbReference>
<dbReference type="FunFam" id="1.10.287.610:FF:000002">
    <property type="entry name" value="DNA ligase"/>
    <property type="match status" value="1"/>
</dbReference>
<dbReference type="GO" id="GO:0006281">
    <property type="term" value="P:DNA repair"/>
    <property type="evidence" value="ECO:0007669"/>
    <property type="project" value="UniProtKB-KW"/>
</dbReference>
<evidence type="ECO:0000256" key="4">
    <source>
        <dbReference type="ARBA" id="ARBA00022598"/>
    </source>
</evidence>
<dbReference type="PROSITE" id="PS01055">
    <property type="entry name" value="DNA_LIGASE_N1"/>
    <property type="match status" value="1"/>
</dbReference>
<dbReference type="Gene3D" id="3.40.50.10190">
    <property type="entry name" value="BRCT domain"/>
    <property type="match status" value="1"/>
</dbReference>
<evidence type="ECO:0000256" key="1">
    <source>
        <dbReference type="ARBA" id="ARBA00004067"/>
    </source>
</evidence>
<dbReference type="InterPro" id="IPR036420">
    <property type="entry name" value="BRCT_dom_sf"/>
</dbReference>
<keyword evidence="7 15" id="KW-0227">DNA damage</keyword>
<evidence type="ECO:0000256" key="16">
    <source>
        <dbReference type="RuleBase" id="RU000618"/>
    </source>
</evidence>
<dbReference type="Gene3D" id="1.10.150.20">
    <property type="entry name" value="5' to 3' exonuclease, C-terminal subdomain"/>
    <property type="match status" value="2"/>
</dbReference>
<dbReference type="FunFam" id="3.30.470.30:FF:000001">
    <property type="entry name" value="DNA ligase"/>
    <property type="match status" value="1"/>
</dbReference>
<evidence type="ECO:0000256" key="8">
    <source>
        <dbReference type="ARBA" id="ARBA00022833"/>
    </source>
</evidence>
<evidence type="ECO:0000256" key="12">
    <source>
        <dbReference type="ARBA" id="ARBA00023211"/>
    </source>
</evidence>
<dbReference type="Gene3D" id="2.40.50.140">
    <property type="entry name" value="Nucleic acid-binding proteins"/>
    <property type="match status" value="1"/>
</dbReference>
<evidence type="ECO:0000256" key="9">
    <source>
        <dbReference type="ARBA" id="ARBA00022842"/>
    </source>
</evidence>
<evidence type="ECO:0000256" key="14">
    <source>
        <dbReference type="ARBA" id="ARBA00060881"/>
    </source>
</evidence>
<comment type="cofactor">
    <cofactor evidence="15">
        <name>Mg(2+)</name>
        <dbReference type="ChEBI" id="CHEBI:18420"/>
    </cofactor>
    <cofactor evidence="15">
        <name>Mn(2+)</name>
        <dbReference type="ChEBI" id="CHEBI:29035"/>
    </cofactor>
</comment>
<dbReference type="SMART" id="SM00532">
    <property type="entry name" value="LIGANc"/>
    <property type="match status" value="1"/>
</dbReference>
<dbReference type="InterPro" id="IPR041663">
    <property type="entry name" value="DisA/LigA_HHH"/>
</dbReference>
<dbReference type="CDD" id="cd00114">
    <property type="entry name" value="LIGANc"/>
    <property type="match status" value="1"/>
</dbReference>
<sequence>MDKQSAMKKAQELHELLNTYNYEYNVLDNPSVPDSEYDRLMMELIKLEEAFPELKTSDSPTQRVGGSVLESFQKVVHKTPMLSLGNAFNEVDLQDFDRRVRQAVGDDVQYVVELKIDGLAVSLRYENGLFVQGATRGDGTTGEDITENLKTIRSIPLRLKKELSFEVRGEAFMPRKSFEKLNELRLQLEEEPFANPRNAAAGSIRQLDPKIAAKRNLDIFVYSIADLGGTGVDKHSEALDLLEELGFKTNKERKKCENIDEVLKLIEGIQEKRATLPYDIDGIVIKVDMLSQQEELGFTAKSPRWAIAYKFPAEEVMTKLIDIELSVGRTGVITPTALLEPVRVAGTTVQRASLHNEDLIREKDIKIGDTVVVKKAGDIIPEVVNVLVDQRTGDEQTFTMPTHCPACESELVRIEGEVALRCINPQCPAQIREGLIHFVSRNAMNIDGLGERVIAQLFQEGLIKNVADLYRLTREQLLQLERMGEKSTDKLLLAIEQSKQNSLERLLFGLGIRHVGAKAAKTLAQEFETIEHLQKATNADLIAINEIGDKMADAVVTYFENEDVQQLINELVSLGVNTTYKGPKLVRVEDSDSYLAGKTVVLTGKLEQLTRNEAKEGIEARGGKVTGSVSKSTDLVVAGESAGSKLQKAQELNIEVWDEARLFEELNRE</sequence>
<keyword evidence="6 15" id="KW-0479">Metal-binding</keyword>
<keyword evidence="12 15" id="KW-0464">Manganese</keyword>
<feature type="binding site" evidence="15">
    <location>
        <position position="286"/>
    </location>
    <ligand>
        <name>NAD(+)</name>
        <dbReference type="ChEBI" id="CHEBI:57540"/>
    </ligand>
</feature>
<evidence type="ECO:0000256" key="5">
    <source>
        <dbReference type="ARBA" id="ARBA00022705"/>
    </source>
</evidence>
<comment type="similarity">
    <text evidence="14 15">Belongs to the NAD-dependent DNA ligase family. LigA subfamily.</text>
</comment>
<dbReference type="PIRSF" id="PIRSF001604">
    <property type="entry name" value="LigA"/>
    <property type="match status" value="1"/>
</dbReference>
<dbReference type="SUPFAM" id="SSF47781">
    <property type="entry name" value="RuvA domain 2-like"/>
    <property type="match status" value="1"/>
</dbReference>
<dbReference type="InterPro" id="IPR001679">
    <property type="entry name" value="DNA_ligase"/>
</dbReference>
<dbReference type="EMBL" id="SSNT01000012">
    <property type="protein sequence ID" value="THF78114.1"/>
    <property type="molecule type" value="Genomic_DNA"/>
</dbReference>
<evidence type="ECO:0000256" key="2">
    <source>
        <dbReference type="ARBA" id="ARBA00012722"/>
    </source>
</evidence>
<dbReference type="GO" id="GO:0046872">
    <property type="term" value="F:metal ion binding"/>
    <property type="evidence" value="ECO:0007669"/>
    <property type="project" value="UniProtKB-KW"/>
</dbReference>
<dbReference type="GO" id="GO:0005829">
    <property type="term" value="C:cytosol"/>
    <property type="evidence" value="ECO:0007669"/>
    <property type="project" value="TreeGrafter"/>
</dbReference>
<accession>A0A4S4BY90</accession>
<evidence type="ECO:0000256" key="13">
    <source>
        <dbReference type="ARBA" id="ARBA00034005"/>
    </source>
</evidence>
<feature type="binding site" evidence="15">
    <location>
        <position position="310"/>
    </location>
    <ligand>
        <name>NAD(+)</name>
        <dbReference type="ChEBI" id="CHEBI:57540"/>
    </ligand>
</feature>
<dbReference type="FunFam" id="2.40.50.140:FF:000012">
    <property type="entry name" value="DNA ligase"/>
    <property type="match status" value="1"/>
</dbReference>
<dbReference type="SMART" id="SM00278">
    <property type="entry name" value="HhH1"/>
    <property type="match status" value="3"/>
</dbReference>
<dbReference type="InterPro" id="IPR013839">
    <property type="entry name" value="DNAligase_adenylation"/>
</dbReference>
<protein>
    <recommendedName>
        <fullName evidence="3 15">DNA ligase</fullName>
        <ecNumber evidence="2 15">6.5.1.2</ecNumber>
    </recommendedName>
    <alternativeName>
        <fullName evidence="15">Polydeoxyribonucleotide synthase [NAD(+)]</fullName>
    </alternativeName>
</protein>
<dbReference type="PANTHER" id="PTHR23389">
    <property type="entry name" value="CHROMOSOME TRANSMISSION FIDELITY FACTOR 18"/>
    <property type="match status" value="1"/>
</dbReference>
<feature type="binding site" evidence="15">
    <location>
        <position position="404"/>
    </location>
    <ligand>
        <name>Zn(2+)</name>
        <dbReference type="ChEBI" id="CHEBI:29105"/>
    </ligand>
</feature>
<reference evidence="17 18" key="1">
    <citation type="submission" date="2019-04" db="EMBL/GenBank/DDBJ databases">
        <title>Bacillus sediminilitoris sp. nov., isolated from a tidal flat sediment on the East China Sea.</title>
        <authorList>
            <person name="Wei Y."/>
            <person name="Mao H."/>
            <person name="Fang J."/>
        </authorList>
    </citation>
    <scope>NUCLEOTIDE SEQUENCE [LARGE SCALE GENOMIC DNA]</scope>
    <source>
        <strain evidence="17 18">DSL-17</strain>
    </source>
</reference>
<dbReference type="PROSITE" id="PS01056">
    <property type="entry name" value="DNA_LIGASE_N2"/>
    <property type="match status" value="1"/>
</dbReference>
<evidence type="ECO:0000256" key="10">
    <source>
        <dbReference type="ARBA" id="ARBA00023027"/>
    </source>
</evidence>
<dbReference type="FunFam" id="1.10.150.20:FF:000007">
    <property type="entry name" value="DNA ligase"/>
    <property type="match status" value="1"/>
</dbReference>
<dbReference type="PROSITE" id="PS50172">
    <property type="entry name" value="BRCT"/>
    <property type="match status" value="1"/>
</dbReference>
<dbReference type="NCBIfam" id="TIGR00575">
    <property type="entry name" value="dnlj"/>
    <property type="match status" value="1"/>
</dbReference>
<dbReference type="NCBIfam" id="NF005932">
    <property type="entry name" value="PRK07956.1"/>
    <property type="match status" value="1"/>
</dbReference>
<dbReference type="GO" id="GO:0003677">
    <property type="term" value="F:DNA binding"/>
    <property type="evidence" value="ECO:0007669"/>
    <property type="project" value="InterPro"/>
</dbReference>
<keyword evidence="11 15" id="KW-0234">DNA repair</keyword>
<dbReference type="InterPro" id="IPR003583">
    <property type="entry name" value="Hlx-hairpin-Hlx_DNA-bd_motif"/>
</dbReference>
<keyword evidence="5 15" id="KW-0235">DNA replication</keyword>
<dbReference type="PANTHER" id="PTHR23389:SF9">
    <property type="entry name" value="DNA LIGASE"/>
    <property type="match status" value="1"/>
</dbReference>
<evidence type="ECO:0000256" key="15">
    <source>
        <dbReference type="HAMAP-Rule" id="MF_01588"/>
    </source>
</evidence>
<dbReference type="RefSeq" id="WP_136355724.1">
    <property type="nucleotide sequence ID" value="NZ_CP046266.1"/>
</dbReference>
<dbReference type="CDD" id="cd17748">
    <property type="entry name" value="BRCT_DNA_ligase_like"/>
    <property type="match status" value="1"/>
</dbReference>
<dbReference type="Pfam" id="PF01653">
    <property type="entry name" value="DNA_ligase_aden"/>
    <property type="match status" value="1"/>
</dbReference>
<dbReference type="SMART" id="SM00292">
    <property type="entry name" value="BRCT"/>
    <property type="match status" value="1"/>
</dbReference>
<dbReference type="HAMAP" id="MF_01588">
    <property type="entry name" value="DNA_ligase_A"/>
    <property type="match status" value="1"/>
</dbReference>
<name>A0A4S4BY90_9BACI</name>
<dbReference type="AlphaFoldDB" id="A0A4S4BY90"/>
<evidence type="ECO:0000313" key="18">
    <source>
        <dbReference type="Proteomes" id="UP000310334"/>
    </source>
</evidence>
<dbReference type="Pfam" id="PF00533">
    <property type="entry name" value="BRCT"/>
    <property type="match status" value="1"/>
</dbReference>
<keyword evidence="18" id="KW-1185">Reference proteome</keyword>
<dbReference type="Proteomes" id="UP000310334">
    <property type="component" value="Unassembled WGS sequence"/>
</dbReference>
<dbReference type="InterPro" id="IPR033136">
    <property type="entry name" value="DNA_ligase_CS"/>
</dbReference>
<dbReference type="OrthoDB" id="9759736at2"/>
<keyword evidence="8 15" id="KW-0862">Zinc</keyword>
<dbReference type="InterPro" id="IPR013840">
    <property type="entry name" value="DNAligase_N"/>
</dbReference>
<feature type="binding site" evidence="15">
    <location>
        <position position="136"/>
    </location>
    <ligand>
        <name>NAD(+)</name>
        <dbReference type="ChEBI" id="CHEBI:57540"/>
    </ligand>
</feature>
<feature type="binding site" evidence="15">
    <location>
        <position position="427"/>
    </location>
    <ligand>
        <name>Zn(2+)</name>
        <dbReference type="ChEBI" id="CHEBI:29105"/>
    </ligand>
</feature>
<dbReference type="InterPro" id="IPR010994">
    <property type="entry name" value="RuvA_2-like"/>
</dbReference>
<evidence type="ECO:0000256" key="11">
    <source>
        <dbReference type="ARBA" id="ARBA00023204"/>
    </source>
</evidence>
<gene>
    <name evidence="15 17" type="primary">ligA</name>
    <name evidence="17" type="ORF">E6W99_16255</name>
</gene>
<dbReference type="SUPFAM" id="SSF56091">
    <property type="entry name" value="DNA ligase/mRNA capping enzyme, catalytic domain"/>
    <property type="match status" value="1"/>
</dbReference>
<dbReference type="InterPro" id="IPR004149">
    <property type="entry name" value="Znf_DNAligase_C4"/>
</dbReference>
<evidence type="ECO:0000256" key="7">
    <source>
        <dbReference type="ARBA" id="ARBA00022763"/>
    </source>
</evidence>
<dbReference type="InterPro" id="IPR001357">
    <property type="entry name" value="BRCT_dom"/>
</dbReference>
<dbReference type="Gene3D" id="3.30.470.30">
    <property type="entry name" value="DNA ligase/mRNA capping enzyme"/>
    <property type="match status" value="1"/>
</dbReference>
<feature type="binding site" evidence="15">
    <location>
        <position position="407"/>
    </location>
    <ligand>
        <name>Zn(2+)</name>
        <dbReference type="ChEBI" id="CHEBI:29105"/>
    </ligand>
</feature>
<feature type="binding site" evidence="15">
    <location>
        <position position="422"/>
    </location>
    <ligand>
        <name>Zn(2+)</name>
        <dbReference type="ChEBI" id="CHEBI:29105"/>
    </ligand>
</feature>
<keyword evidence="9 15" id="KW-0460">Magnesium</keyword>
<keyword evidence="10 15" id="KW-0520">NAD</keyword>